<feature type="domain" description="Peptide methionine sulphoxide reductase MsrA" evidence="5">
    <location>
        <begin position="39"/>
        <end position="189"/>
    </location>
</feature>
<evidence type="ECO:0000313" key="6">
    <source>
        <dbReference type="EMBL" id="QEC58430.1"/>
    </source>
</evidence>
<evidence type="ECO:0000256" key="4">
    <source>
        <dbReference type="HAMAP-Rule" id="MF_01401"/>
    </source>
</evidence>
<comment type="function">
    <text evidence="4">Has an important function as a repair enzyme for proteins that have been inactivated by oxidation. Catalyzes the reversible oxidation-reduction of methionine sulfoxide in proteins to methionine.</text>
</comment>
<dbReference type="PANTHER" id="PTHR43774:SF1">
    <property type="entry name" value="PEPTIDE METHIONINE SULFOXIDE REDUCTASE MSRA 2"/>
    <property type="match status" value="1"/>
</dbReference>
<evidence type="ECO:0000313" key="7">
    <source>
        <dbReference type="Proteomes" id="UP000321204"/>
    </source>
</evidence>
<dbReference type="KEGG" id="fgg:FSB75_03440"/>
<dbReference type="EMBL" id="CP042433">
    <property type="protein sequence ID" value="QEC58430.1"/>
    <property type="molecule type" value="Genomic_DNA"/>
</dbReference>
<dbReference type="SUPFAM" id="SSF55068">
    <property type="entry name" value="Peptide methionine sulfoxide reductase"/>
    <property type="match status" value="1"/>
</dbReference>
<dbReference type="NCBIfam" id="TIGR00401">
    <property type="entry name" value="msrA"/>
    <property type="match status" value="1"/>
</dbReference>
<sequence length="211" mass="23559">MFFLTAIIVSLASCAQTKGESFKAPAPEKTPPSKNEAVATFAEGCFWHTEIVFQSLKGVRDAVSGYAGGTTTDPDYDKVSTGNTGHAESVQVYYDPSKVSFETLVAAFFASQDPTQVNGQGPDEGTQYRSIAFYRTPQGKAIIEREIARINSSGKYKNKVATQIVPFTKFYPAEDYHQEYIAHHPENIYVQRVNIPDYLRFRKEFKGPFKD</sequence>
<evidence type="ECO:0000259" key="5">
    <source>
        <dbReference type="Pfam" id="PF01625"/>
    </source>
</evidence>
<evidence type="ECO:0000256" key="3">
    <source>
        <dbReference type="ARBA" id="ARBA00048782"/>
    </source>
</evidence>
<dbReference type="Pfam" id="PF01625">
    <property type="entry name" value="PMSR"/>
    <property type="match status" value="1"/>
</dbReference>
<dbReference type="Gene3D" id="3.30.1060.10">
    <property type="entry name" value="Peptide methionine sulphoxide reductase MsrA"/>
    <property type="match status" value="1"/>
</dbReference>
<name>A0A5B8UR19_9BACT</name>
<dbReference type="HAMAP" id="MF_01401">
    <property type="entry name" value="MsrA"/>
    <property type="match status" value="1"/>
</dbReference>
<dbReference type="InterPro" id="IPR002569">
    <property type="entry name" value="Met_Sox_Rdtase_MsrA_dom"/>
</dbReference>
<evidence type="ECO:0000256" key="2">
    <source>
        <dbReference type="ARBA" id="ARBA00047806"/>
    </source>
</evidence>
<keyword evidence="7" id="KW-1185">Reference proteome</keyword>
<keyword evidence="1 4" id="KW-0560">Oxidoreductase</keyword>
<feature type="active site" evidence="4">
    <location>
        <position position="45"/>
    </location>
</feature>
<protein>
    <recommendedName>
        <fullName evidence="4">Peptide methionine sulfoxide reductase MsrA</fullName>
        <shortName evidence="4">Protein-methionine-S-oxide reductase</shortName>
        <ecNumber evidence="4">1.8.4.11</ecNumber>
    </recommendedName>
    <alternativeName>
        <fullName evidence="4">Peptide-methionine (S)-S-oxide reductase</fullName>
        <shortName evidence="4">Peptide Met(O) reductase</shortName>
    </alternativeName>
</protein>
<comment type="catalytic activity">
    <reaction evidence="3 4">
        <text>[thioredoxin]-disulfide + L-methionine + H2O = L-methionine (S)-S-oxide + [thioredoxin]-dithiol</text>
        <dbReference type="Rhea" id="RHEA:19993"/>
        <dbReference type="Rhea" id="RHEA-COMP:10698"/>
        <dbReference type="Rhea" id="RHEA-COMP:10700"/>
        <dbReference type="ChEBI" id="CHEBI:15377"/>
        <dbReference type="ChEBI" id="CHEBI:29950"/>
        <dbReference type="ChEBI" id="CHEBI:50058"/>
        <dbReference type="ChEBI" id="CHEBI:57844"/>
        <dbReference type="ChEBI" id="CHEBI:58772"/>
        <dbReference type="EC" id="1.8.4.11"/>
    </reaction>
</comment>
<comment type="similarity">
    <text evidence="4">Belongs to the MsrA Met sulfoxide reductase family.</text>
</comment>
<reference evidence="6 7" key="1">
    <citation type="journal article" date="2015" name="Int. J. Syst. Evol. Microbiol.">
        <title>Flavisolibacter ginsenosidimutans sp. nov., with ginsenoside-converting activity isolated from soil used for cultivating ginseng.</title>
        <authorList>
            <person name="Zhao Y."/>
            <person name="Liu Q."/>
            <person name="Kang M.S."/>
            <person name="Jin F."/>
            <person name="Yu H."/>
            <person name="Im W.T."/>
        </authorList>
    </citation>
    <scope>NUCLEOTIDE SEQUENCE [LARGE SCALE GENOMIC DNA]</scope>
    <source>
        <strain evidence="6 7">Gsoil 636</strain>
    </source>
</reference>
<dbReference type="PANTHER" id="PTHR43774">
    <property type="entry name" value="PEPTIDE METHIONINE SULFOXIDE REDUCTASE"/>
    <property type="match status" value="1"/>
</dbReference>
<dbReference type="OrthoDB" id="4174719at2"/>
<dbReference type="GO" id="GO:0008113">
    <property type="term" value="F:peptide-methionine (S)-S-oxide reductase activity"/>
    <property type="evidence" value="ECO:0007669"/>
    <property type="project" value="UniProtKB-UniRule"/>
</dbReference>
<dbReference type="AlphaFoldDB" id="A0A5B8UR19"/>
<dbReference type="EC" id="1.8.4.11" evidence="4"/>
<organism evidence="6 7">
    <name type="scientific">Flavisolibacter ginsenosidimutans</name>
    <dbReference type="NCBI Taxonomy" id="661481"/>
    <lineage>
        <taxon>Bacteria</taxon>
        <taxon>Pseudomonadati</taxon>
        <taxon>Bacteroidota</taxon>
        <taxon>Chitinophagia</taxon>
        <taxon>Chitinophagales</taxon>
        <taxon>Chitinophagaceae</taxon>
        <taxon>Flavisolibacter</taxon>
    </lineage>
</organism>
<dbReference type="GO" id="GO:0033744">
    <property type="term" value="F:L-methionine:thioredoxin-disulfide S-oxidoreductase activity"/>
    <property type="evidence" value="ECO:0007669"/>
    <property type="project" value="RHEA"/>
</dbReference>
<accession>A0A5B8UR19</accession>
<gene>
    <name evidence="4 6" type="primary">msrA</name>
    <name evidence="6" type="ORF">FSB75_03440</name>
</gene>
<proteinExistence type="inferred from homology"/>
<dbReference type="Proteomes" id="UP000321204">
    <property type="component" value="Chromosome"/>
</dbReference>
<evidence type="ECO:0000256" key="1">
    <source>
        <dbReference type="ARBA" id="ARBA00023002"/>
    </source>
</evidence>
<comment type="catalytic activity">
    <reaction evidence="2 4">
        <text>L-methionyl-[protein] + [thioredoxin]-disulfide + H2O = L-methionyl-(S)-S-oxide-[protein] + [thioredoxin]-dithiol</text>
        <dbReference type="Rhea" id="RHEA:14217"/>
        <dbReference type="Rhea" id="RHEA-COMP:10698"/>
        <dbReference type="Rhea" id="RHEA-COMP:10700"/>
        <dbReference type="Rhea" id="RHEA-COMP:12313"/>
        <dbReference type="Rhea" id="RHEA-COMP:12315"/>
        <dbReference type="ChEBI" id="CHEBI:15377"/>
        <dbReference type="ChEBI" id="CHEBI:16044"/>
        <dbReference type="ChEBI" id="CHEBI:29950"/>
        <dbReference type="ChEBI" id="CHEBI:44120"/>
        <dbReference type="ChEBI" id="CHEBI:50058"/>
        <dbReference type="EC" id="1.8.4.11"/>
    </reaction>
</comment>
<dbReference type="InterPro" id="IPR036509">
    <property type="entry name" value="Met_Sox_Rdtase_MsrA_sf"/>
</dbReference>